<evidence type="ECO:0000256" key="2">
    <source>
        <dbReference type="SAM" id="SignalP"/>
    </source>
</evidence>
<dbReference type="PANTHER" id="PTHR11905:SF159">
    <property type="entry name" value="ADAM METALLOPROTEASE"/>
    <property type="match status" value="1"/>
</dbReference>
<feature type="domain" description="GEVED" evidence="4">
    <location>
        <begin position="813"/>
        <end position="896"/>
    </location>
</feature>
<evidence type="ECO:0000313" key="5">
    <source>
        <dbReference type="EMBL" id="MFD0932400.1"/>
    </source>
</evidence>
<keyword evidence="1 2" id="KW-0732">Signal</keyword>
<dbReference type="Pfam" id="PF20009">
    <property type="entry name" value="GEVED"/>
    <property type="match status" value="1"/>
</dbReference>
<dbReference type="Proteomes" id="UP001597049">
    <property type="component" value="Unassembled WGS sequence"/>
</dbReference>
<proteinExistence type="predicted"/>
<dbReference type="InterPro" id="IPR024079">
    <property type="entry name" value="MetalloPept_cat_dom_sf"/>
</dbReference>
<name>A0ABW3GRG4_9FLAO</name>
<gene>
    <name evidence="5" type="ORF">ACFQ0R_07280</name>
</gene>
<feature type="signal peptide" evidence="2">
    <location>
        <begin position="1"/>
        <end position="20"/>
    </location>
</feature>
<evidence type="ECO:0000259" key="3">
    <source>
        <dbReference type="Pfam" id="PF18962"/>
    </source>
</evidence>
<dbReference type="EMBL" id="JBHTIV010000007">
    <property type="protein sequence ID" value="MFD0932400.1"/>
    <property type="molecule type" value="Genomic_DNA"/>
</dbReference>
<dbReference type="NCBIfam" id="TIGR04183">
    <property type="entry name" value="Por_Secre_tail"/>
    <property type="match status" value="1"/>
</dbReference>
<sequence length="989" mass="107320">MKHFNIALLILIFFANLGFAQSQNSFWTVVDESQVTNEDTQFYKSIPEISSFLKLDQERMVRFLESVPKRDNDNKSGKIISFPSADGSLESFNVMEASVMTPELQEQFPATRSFIGKGIDNPSSILRFSISKEKGLSSMVLSAGKTVFIEPYSLSNSIYISFINSVNDINEDTFECLTESTPVKNQISDEEFKALKNANDGELRTYRLALACTVEYAQYHGGTLEDVVAAMNASMTRVNGIYERDLGVTMVMVPNESIIFLGPNTNSDPYTNGSGSSMLGENQTTCDNNIGTENYDIGHVFSTGGGGVAYLNSPCTGIKAGGVTGQSAPVGDTFDVDYVAHEMGHQYGANHTQNNNCNRSAVSVEPGSASTIMGYAGICAPNVQNNSDDYFHGESIKEMWLNVFQGNSSGCSENTPTANNAPVADARADYSIPKSTPFILKGSASDSDVDDILTYTWEQNDRTPATMPPESVSTAGPVFRSLSPTTSPDRFMPAFSTVLSGSLASTWEVVPSVARTMSFLFTVRDNSILVGNTSSDEVVVTTVDTTPFSVQTPPTWAPGSTQTVNWTVGDSDIAPINCQIVNIYFSEDGQDFSTELAMGVPNSGSAEVTLPNISATSDARILIEAADNIFYSVSESFNLDSTPDFNINAVTAEQNVCNLDIVSFVFDYSTSNGFSETTTFSAVGPNDAVLNFTPPSLNEDGTFTLEARNLLNVTPDNYLIEITGTSESISKSINVNLNILSGACESVGNTSYNTSTTGVIINDGETDILSNLNTGKPSGYSDYTGIVTDLAIDKEYELSVNANSDGNFQVITYVWIDWNQNCSFDDPGEQYDLGTSVNVLNDPTSNSPLLFTVPEDALLGNTTMRVTTKYTSPNANNFPLPCENGHDAEVEDYTINVNSTLSGDSFKFQDLTIYPNPSQGKFKVEFNAVNSTNVELTVFDLRGRSLFNKKYDVFGRFNHEVNLNSLSSGVYLMEISDGSNKFTKKIVIE</sequence>
<dbReference type="RefSeq" id="WP_379657723.1">
    <property type="nucleotide sequence ID" value="NZ_JBHTIV010000007.1"/>
</dbReference>
<comment type="caution">
    <text evidence="5">The sequence shown here is derived from an EMBL/GenBank/DDBJ whole genome shotgun (WGS) entry which is preliminary data.</text>
</comment>
<keyword evidence="6" id="KW-1185">Reference proteome</keyword>
<feature type="chain" id="PRO_5045693518" evidence="2">
    <location>
        <begin position="21"/>
        <end position="989"/>
    </location>
</feature>
<dbReference type="InterPro" id="IPR045474">
    <property type="entry name" value="GEVED"/>
</dbReference>
<evidence type="ECO:0000259" key="4">
    <source>
        <dbReference type="Pfam" id="PF20009"/>
    </source>
</evidence>
<dbReference type="Gene3D" id="3.40.390.10">
    <property type="entry name" value="Collagenase (Catalytic Domain)"/>
    <property type="match status" value="1"/>
</dbReference>
<dbReference type="SUPFAM" id="SSF55486">
    <property type="entry name" value="Metalloproteases ('zincins'), catalytic domain"/>
    <property type="match status" value="1"/>
</dbReference>
<dbReference type="Pfam" id="PF13583">
    <property type="entry name" value="Reprolysin_4"/>
    <property type="match status" value="1"/>
</dbReference>
<dbReference type="Pfam" id="PF18962">
    <property type="entry name" value="Por_Secre_tail"/>
    <property type="match status" value="1"/>
</dbReference>
<reference evidence="6" key="1">
    <citation type="journal article" date="2019" name="Int. J. Syst. Evol. Microbiol.">
        <title>The Global Catalogue of Microorganisms (GCM) 10K type strain sequencing project: providing services to taxonomists for standard genome sequencing and annotation.</title>
        <authorList>
            <consortium name="The Broad Institute Genomics Platform"/>
            <consortium name="The Broad Institute Genome Sequencing Center for Infectious Disease"/>
            <person name="Wu L."/>
            <person name="Ma J."/>
        </authorList>
    </citation>
    <scope>NUCLEOTIDE SEQUENCE [LARGE SCALE GENOMIC DNA]</scope>
    <source>
        <strain evidence="6">CCUG 56752</strain>
    </source>
</reference>
<dbReference type="Gene3D" id="2.60.40.10">
    <property type="entry name" value="Immunoglobulins"/>
    <property type="match status" value="1"/>
</dbReference>
<feature type="domain" description="Secretion system C-terminal sorting" evidence="3">
    <location>
        <begin position="913"/>
        <end position="988"/>
    </location>
</feature>
<dbReference type="InterPro" id="IPR026444">
    <property type="entry name" value="Secre_tail"/>
</dbReference>
<protein>
    <submittedName>
        <fullName evidence="5">Reprolysin-like metallopeptidase</fullName>
    </submittedName>
</protein>
<accession>A0ABW3GRG4</accession>
<dbReference type="PANTHER" id="PTHR11905">
    <property type="entry name" value="ADAM A DISINTEGRIN AND METALLOPROTEASE DOMAIN"/>
    <property type="match status" value="1"/>
</dbReference>
<evidence type="ECO:0000313" key="6">
    <source>
        <dbReference type="Proteomes" id="UP001597049"/>
    </source>
</evidence>
<dbReference type="InterPro" id="IPR013783">
    <property type="entry name" value="Ig-like_fold"/>
</dbReference>
<evidence type="ECO:0000256" key="1">
    <source>
        <dbReference type="ARBA" id="ARBA00022729"/>
    </source>
</evidence>
<organism evidence="5 6">
    <name type="scientific">Psychroflexus salinarum</name>
    <dbReference type="NCBI Taxonomy" id="546024"/>
    <lineage>
        <taxon>Bacteria</taxon>
        <taxon>Pseudomonadati</taxon>
        <taxon>Bacteroidota</taxon>
        <taxon>Flavobacteriia</taxon>
        <taxon>Flavobacteriales</taxon>
        <taxon>Flavobacteriaceae</taxon>
        <taxon>Psychroflexus</taxon>
    </lineage>
</organism>